<evidence type="ECO:0000259" key="3">
    <source>
        <dbReference type="Pfam" id="PF00180"/>
    </source>
</evidence>
<organism evidence="4">
    <name type="scientific">marine sediment metagenome</name>
    <dbReference type="NCBI Taxonomy" id="412755"/>
    <lineage>
        <taxon>unclassified sequences</taxon>
        <taxon>metagenomes</taxon>
        <taxon>ecological metagenomes</taxon>
    </lineage>
</organism>
<dbReference type="GO" id="GO:0006102">
    <property type="term" value="P:isocitrate metabolic process"/>
    <property type="evidence" value="ECO:0007669"/>
    <property type="project" value="TreeGrafter"/>
</dbReference>
<evidence type="ECO:0000256" key="2">
    <source>
        <dbReference type="ARBA" id="ARBA00023002"/>
    </source>
</evidence>
<feature type="non-terminal residue" evidence="4">
    <location>
        <position position="53"/>
    </location>
</feature>
<proteinExistence type="inferred from homology"/>
<dbReference type="PANTHER" id="PTHR11835:SF34">
    <property type="entry name" value="ISOCITRATE DEHYDROGENASE [NAD] SUBUNIT ALPHA, MITOCHONDRIAL"/>
    <property type="match status" value="1"/>
</dbReference>
<dbReference type="GO" id="GO:0004449">
    <property type="term" value="F:isocitrate dehydrogenase (NAD+) activity"/>
    <property type="evidence" value="ECO:0007669"/>
    <property type="project" value="TreeGrafter"/>
</dbReference>
<name>A0A0F8WFC6_9ZZZZ</name>
<dbReference type="Gene3D" id="3.40.718.10">
    <property type="entry name" value="Isopropylmalate Dehydrogenase"/>
    <property type="match status" value="1"/>
</dbReference>
<evidence type="ECO:0000256" key="1">
    <source>
        <dbReference type="ARBA" id="ARBA00007769"/>
    </source>
</evidence>
<gene>
    <name evidence="4" type="ORF">LCGC14_3073780</name>
</gene>
<protein>
    <recommendedName>
        <fullName evidence="3">Isopropylmalate dehydrogenase-like domain-containing protein</fullName>
    </recommendedName>
</protein>
<dbReference type="Pfam" id="PF00180">
    <property type="entry name" value="Iso_dh"/>
    <property type="match status" value="1"/>
</dbReference>
<reference evidence="4" key="1">
    <citation type="journal article" date="2015" name="Nature">
        <title>Complex archaea that bridge the gap between prokaryotes and eukaryotes.</title>
        <authorList>
            <person name="Spang A."/>
            <person name="Saw J.H."/>
            <person name="Jorgensen S.L."/>
            <person name="Zaremba-Niedzwiedzka K."/>
            <person name="Martijn J."/>
            <person name="Lind A.E."/>
            <person name="van Eijk R."/>
            <person name="Schleper C."/>
            <person name="Guy L."/>
            <person name="Ettema T.J."/>
        </authorList>
    </citation>
    <scope>NUCLEOTIDE SEQUENCE</scope>
</reference>
<comment type="similarity">
    <text evidence="1">Belongs to the isocitrate and isopropylmalate dehydrogenases family.</text>
</comment>
<sequence length="53" mass="5967">MLAQDTTGVLIKPISVENSERIVRFAFDYARENGRKKVTAVHKANIMKFSDGL</sequence>
<feature type="domain" description="Isopropylmalate dehydrogenase-like" evidence="3">
    <location>
        <begin position="4"/>
        <end position="52"/>
    </location>
</feature>
<dbReference type="InterPro" id="IPR024084">
    <property type="entry name" value="IsoPropMal-DH-like_dom"/>
</dbReference>
<comment type="caution">
    <text evidence="4">The sequence shown here is derived from an EMBL/GenBank/DDBJ whole genome shotgun (WGS) entry which is preliminary data.</text>
</comment>
<keyword evidence="2" id="KW-0560">Oxidoreductase</keyword>
<dbReference type="EMBL" id="LAZR01065452">
    <property type="protein sequence ID" value="KKK55517.1"/>
    <property type="molecule type" value="Genomic_DNA"/>
</dbReference>
<accession>A0A0F8WFC6</accession>
<dbReference type="SUPFAM" id="SSF53659">
    <property type="entry name" value="Isocitrate/Isopropylmalate dehydrogenase-like"/>
    <property type="match status" value="1"/>
</dbReference>
<dbReference type="PANTHER" id="PTHR11835">
    <property type="entry name" value="DECARBOXYLATING DEHYDROGENASES-ISOCITRATE, ISOPROPYLMALATE, TARTRATE"/>
    <property type="match status" value="1"/>
</dbReference>
<dbReference type="AlphaFoldDB" id="A0A0F8WFC6"/>
<dbReference type="GO" id="GO:0006099">
    <property type="term" value="P:tricarboxylic acid cycle"/>
    <property type="evidence" value="ECO:0007669"/>
    <property type="project" value="TreeGrafter"/>
</dbReference>
<evidence type="ECO:0000313" key="4">
    <source>
        <dbReference type="EMBL" id="KKK55517.1"/>
    </source>
</evidence>